<organism evidence="2 3">
    <name type="scientific">Piloderma croceum (strain F 1598)</name>
    <dbReference type="NCBI Taxonomy" id="765440"/>
    <lineage>
        <taxon>Eukaryota</taxon>
        <taxon>Fungi</taxon>
        <taxon>Dikarya</taxon>
        <taxon>Basidiomycota</taxon>
        <taxon>Agaricomycotina</taxon>
        <taxon>Agaricomycetes</taxon>
        <taxon>Agaricomycetidae</taxon>
        <taxon>Atheliales</taxon>
        <taxon>Atheliaceae</taxon>
        <taxon>Piloderma</taxon>
    </lineage>
</organism>
<name>A0A0C3FCU0_PILCF</name>
<keyword evidence="3" id="KW-1185">Reference proteome</keyword>
<reference evidence="2 3" key="1">
    <citation type="submission" date="2014-04" db="EMBL/GenBank/DDBJ databases">
        <authorList>
            <consortium name="DOE Joint Genome Institute"/>
            <person name="Kuo A."/>
            <person name="Tarkka M."/>
            <person name="Buscot F."/>
            <person name="Kohler A."/>
            <person name="Nagy L.G."/>
            <person name="Floudas D."/>
            <person name="Copeland A."/>
            <person name="Barry K.W."/>
            <person name="Cichocki N."/>
            <person name="Veneault-Fourrey C."/>
            <person name="LaButti K."/>
            <person name="Lindquist E.A."/>
            <person name="Lipzen A."/>
            <person name="Lundell T."/>
            <person name="Morin E."/>
            <person name="Murat C."/>
            <person name="Sun H."/>
            <person name="Tunlid A."/>
            <person name="Henrissat B."/>
            <person name="Grigoriev I.V."/>
            <person name="Hibbett D.S."/>
            <person name="Martin F."/>
            <person name="Nordberg H.P."/>
            <person name="Cantor M.N."/>
            <person name="Hua S.X."/>
        </authorList>
    </citation>
    <scope>NUCLEOTIDE SEQUENCE [LARGE SCALE GENOMIC DNA]</scope>
    <source>
        <strain evidence="2 3">F 1598</strain>
    </source>
</reference>
<evidence type="ECO:0000313" key="3">
    <source>
        <dbReference type="Proteomes" id="UP000054166"/>
    </source>
</evidence>
<feature type="region of interest" description="Disordered" evidence="1">
    <location>
        <begin position="148"/>
        <end position="171"/>
    </location>
</feature>
<dbReference type="Proteomes" id="UP000054166">
    <property type="component" value="Unassembled WGS sequence"/>
</dbReference>
<dbReference type="EMBL" id="KN833023">
    <property type="protein sequence ID" value="KIM77621.1"/>
    <property type="molecule type" value="Genomic_DNA"/>
</dbReference>
<reference evidence="3" key="2">
    <citation type="submission" date="2015-01" db="EMBL/GenBank/DDBJ databases">
        <title>Evolutionary Origins and Diversification of the Mycorrhizal Mutualists.</title>
        <authorList>
            <consortium name="DOE Joint Genome Institute"/>
            <consortium name="Mycorrhizal Genomics Consortium"/>
            <person name="Kohler A."/>
            <person name="Kuo A."/>
            <person name="Nagy L.G."/>
            <person name="Floudas D."/>
            <person name="Copeland A."/>
            <person name="Barry K.W."/>
            <person name="Cichocki N."/>
            <person name="Veneault-Fourrey C."/>
            <person name="LaButti K."/>
            <person name="Lindquist E.A."/>
            <person name="Lipzen A."/>
            <person name="Lundell T."/>
            <person name="Morin E."/>
            <person name="Murat C."/>
            <person name="Riley R."/>
            <person name="Ohm R."/>
            <person name="Sun H."/>
            <person name="Tunlid A."/>
            <person name="Henrissat B."/>
            <person name="Grigoriev I.V."/>
            <person name="Hibbett D.S."/>
            <person name="Martin F."/>
        </authorList>
    </citation>
    <scope>NUCLEOTIDE SEQUENCE [LARGE SCALE GENOMIC DNA]</scope>
    <source>
        <strain evidence="3">F 1598</strain>
    </source>
</reference>
<dbReference type="InParanoid" id="A0A0C3FCU0"/>
<gene>
    <name evidence="2" type="ORF">PILCRDRAFT_825209</name>
</gene>
<proteinExistence type="predicted"/>
<sequence>MRNCNGLVLVQRNSGTLGPKPGVYDVPSVLLMTARWPSPPPGHSISTSESASAGRTRTIHFTIDAGKLTGDVHLFNCRRYQRTTSTGDCQWNVRDKIAPLRSMLSLRFLHRGLRVHQSELAGVNPPGLAMPLVQAGDVDMLLTPEHERNGSKATVPPQFEHRRSNSQAVAL</sequence>
<evidence type="ECO:0000256" key="1">
    <source>
        <dbReference type="SAM" id="MobiDB-lite"/>
    </source>
</evidence>
<evidence type="ECO:0000313" key="2">
    <source>
        <dbReference type="EMBL" id="KIM77621.1"/>
    </source>
</evidence>
<accession>A0A0C3FCU0</accession>
<protein>
    <submittedName>
        <fullName evidence="2">Uncharacterized protein</fullName>
    </submittedName>
</protein>
<dbReference type="HOGENOM" id="CLU_1563458_0_0_1"/>
<dbReference type="AlphaFoldDB" id="A0A0C3FCU0"/>